<evidence type="ECO:0000313" key="3">
    <source>
        <dbReference type="Proteomes" id="UP000464378"/>
    </source>
</evidence>
<accession>A0A6C2YUQ0</accession>
<dbReference type="KEGG" id="tim:GMBLW1_46010"/>
<dbReference type="InParanoid" id="A0A6C2YUQ0"/>
<name>A0A6C2YUQ0_9BACT</name>
<sequence length="55" mass="6364">MTHFWEYRMQSVASLSGSVLTHQDRELTELELDGIQGGMAPKDDEKEKPEKKEKE</sequence>
<dbReference type="EMBL" id="LR586016">
    <property type="protein sequence ID" value="VIP04592.1"/>
    <property type="molecule type" value="Genomic_DNA"/>
</dbReference>
<evidence type="ECO:0000313" key="2">
    <source>
        <dbReference type="EMBL" id="VIP04592.1"/>
    </source>
</evidence>
<organism evidence="2">
    <name type="scientific">Tuwongella immobilis</name>
    <dbReference type="NCBI Taxonomy" id="692036"/>
    <lineage>
        <taxon>Bacteria</taxon>
        <taxon>Pseudomonadati</taxon>
        <taxon>Planctomycetota</taxon>
        <taxon>Planctomycetia</taxon>
        <taxon>Gemmatales</taxon>
        <taxon>Gemmataceae</taxon>
        <taxon>Tuwongella</taxon>
    </lineage>
</organism>
<feature type="compositionally biased region" description="Basic and acidic residues" evidence="1">
    <location>
        <begin position="41"/>
        <end position="55"/>
    </location>
</feature>
<gene>
    <name evidence="2" type="ORF">GMBLW1_46010</name>
</gene>
<keyword evidence="3" id="KW-1185">Reference proteome</keyword>
<dbReference type="EMBL" id="LR593887">
    <property type="protein sequence ID" value="VTS06545.1"/>
    <property type="molecule type" value="Genomic_DNA"/>
</dbReference>
<evidence type="ECO:0000256" key="1">
    <source>
        <dbReference type="SAM" id="MobiDB-lite"/>
    </source>
</evidence>
<reference evidence="2" key="1">
    <citation type="submission" date="2019-04" db="EMBL/GenBank/DDBJ databases">
        <authorList>
            <consortium name="Science for Life Laboratories"/>
        </authorList>
    </citation>
    <scope>NUCLEOTIDE SEQUENCE</scope>
    <source>
        <strain evidence="2">MBLW1</strain>
    </source>
</reference>
<dbReference type="AlphaFoldDB" id="A0A6C2YUQ0"/>
<dbReference type="Proteomes" id="UP000464378">
    <property type="component" value="Chromosome"/>
</dbReference>
<feature type="region of interest" description="Disordered" evidence="1">
    <location>
        <begin position="32"/>
        <end position="55"/>
    </location>
</feature>
<protein>
    <submittedName>
        <fullName evidence="2">Uncharacterized protein</fullName>
    </submittedName>
</protein>
<proteinExistence type="predicted"/>